<feature type="binding site" evidence="10">
    <location>
        <position position="203"/>
    </location>
    <ligand>
        <name>substrate</name>
    </ligand>
</feature>
<dbReference type="GO" id="GO:0036222">
    <property type="term" value="F:XTP diphosphatase activity"/>
    <property type="evidence" value="ECO:0007669"/>
    <property type="project" value="UniProtKB-UniRule"/>
</dbReference>
<dbReference type="GO" id="GO:0017111">
    <property type="term" value="F:ribonucleoside triphosphate phosphatase activity"/>
    <property type="evidence" value="ECO:0007669"/>
    <property type="project" value="InterPro"/>
</dbReference>
<evidence type="ECO:0000256" key="2">
    <source>
        <dbReference type="ARBA" id="ARBA00011738"/>
    </source>
</evidence>
<dbReference type="PANTHER" id="PTHR11067">
    <property type="entry name" value="INOSINE TRIPHOSPHATE PYROPHOSPHATASE/HAM1 PROTEIN"/>
    <property type="match status" value="1"/>
</dbReference>
<feature type="active site" description="Proton acceptor" evidence="10">
    <location>
        <position position="67"/>
    </location>
</feature>
<dbReference type="RefSeq" id="WP_210118863.1">
    <property type="nucleotide sequence ID" value="NZ_CP054142.1"/>
</dbReference>
<dbReference type="KEGG" id="tpav:HRQ91_06795"/>
<feature type="binding site" evidence="10">
    <location>
        <position position="68"/>
    </location>
    <ligand>
        <name>substrate</name>
    </ligand>
</feature>
<dbReference type="Gene3D" id="3.90.950.10">
    <property type="match status" value="1"/>
</dbReference>
<evidence type="ECO:0000256" key="7">
    <source>
        <dbReference type="ARBA" id="ARBA00023080"/>
    </source>
</evidence>
<dbReference type="GO" id="GO:0046872">
    <property type="term" value="F:metal ion binding"/>
    <property type="evidence" value="ECO:0007669"/>
    <property type="project" value="UniProtKB-KW"/>
</dbReference>
<evidence type="ECO:0000256" key="5">
    <source>
        <dbReference type="ARBA" id="ARBA00022801"/>
    </source>
</evidence>
<comment type="function">
    <text evidence="10">Pyrophosphatase that catalyzes the hydrolysis of nucleoside triphosphates to their monophosphate derivatives, with a high preference for the non-canonical purine nucleotides XTP (xanthosine triphosphate), dITP (deoxyinosine triphosphate) and ITP. Seems to function as a house-cleaning enzyme that removes non-canonical purine nucleotides from the nucleotide pool, thus preventing their incorporation into DNA/RNA and avoiding chromosomal lesions.</text>
</comment>
<proteinExistence type="inferred from homology"/>
<protein>
    <recommendedName>
        <fullName evidence="10">dITP/XTP pyrophosphatase</fullName>
        <ecNumber evidence="10">3.6.1.66</ecNumber>
    </recommendedName>
    <alternativeName>
        <fullName evidence="10">Non-canonical purine NTP pyrophosphatase</fullName>
    </alternativeName>
    <alternativeName>
        <fullName evidence="10">Non-standard purine NTP pyrophosphatase</fullName>
    </alternativeName>
    <alternativeName>
        <fullName evidence="10">Nucleoside-triphosphate diphosphatase</fullName>
    </alternativeName>
    <alternativeName>
        <fullName evidence="10">Nucleoside-triphosphate pyrophosphatase</fullName>
        <shortName evidence="10">NTPase</shortName>
    </alternativeName>
</protein>
<feature type="binding site" evidence="10">
    <location>
        <begin position="7"/>
        <end position="12"/>
    </location>
    <ligand>
        <name>substrate</name>
    </ligand>
</feature>
<dbReference type="InterPro" id="IPR029001">
    <property type="entry name" value="ITPase-like_fam"/>
</dbReference>
<dbReference type="Pfam" id="PF01725">
    <property type="entry name" value="Ham1p_like"/>
    <property type="match status" value="1"/>
</dbReference>
<evidence type="ECO:0000313" key="12">
    <source>
        <dbReference type="Proteomes" id="UP000671908"/>
    </source>
</evidence>
<dbReference type="EC" id="3.6.1.66" evidence="10"/>
<dbReference type="InterPro" id="IPR020922">
    <property type="entry name" value="dITP/XTP_pyrophosphatase"/>
</dbReference>
<dbReference type="GO" id="GO:0035870">
    <property type="term" value="F:dITP diphosphatase activity"/>
    <property type="evidence" value="ECO:0007669"/>
    <property type="project" value="UniProtKB-UniRule"/>
</dbReference>
<dbReference type="GO" id="GO:0005829">
    <property type="term" value="C:cytosol"/>
    <property type="evidence" value="ECO:0007669"/>
    <property type="project" value="TreeGrafter"/>
</dbReference>
<dbReference type="EMBL" id="CP054142">
    <property type="protein sequence ID" value="QTQ14183.1"/>
    <property type="molecule type" value="Genomic_DNA"/>
</dbReference>
<keyword evidence="12" id="KW-1185">Reference proteome</keyword>
<accession>A0A975F4H4</accession>
<comment type="catalytic activity">
    <reaction evidence="10">
        <text>ITP + H2O = IMP + diphosphate + H(+)</text>
        <dbReference type="Rhea" id="RHEA:29399"/>
        <dbReference type="ChEBI" id="CHEBI:15377"/>
        <dbReference type="ChEBI" id="CHEBI:15378"/>
        <dbReference type="ChEBI" id="CHEBI:33019"/>
        <dbReference type="ChEBI" id="CHEBI:58053"/>
        <dbReference type="ChEBI" id="CHEBI:61402"/>
        <dbReference type="EC" id="3.6.1.66"/>
    </reaction>
</comment>
<comment type="cofactor">
    <cofactor evidence="10">
        <name>Mg(2+)</name>
        <dbReference type="ChEBI" id="CHEBI:18420"/>
    </cofactor>
    <text evidence="10">Binds 1 Mg(2+) ion per subunit.</text>
</comment>
<dbReference type="Proteomes" id="UP000671908">
    <property type="component" value="Chromosome"/>
</dbReference>
<comment type="similarity">
    <text evidence="1 10">Belongs to the HAM1 NTPase family.</text>
</comment>
<dbReference type="GO" id="GO:0036220">
    <property type="term" value="F:ITP diphosphatase activity"/>
    <property type="evidence" value="ECO:0007669"/>
    <property type="project" value="UniProtKB-UniRule"/>
</dbReference>
<evidence type="ECO:0000256" key="6">
    <source>
        <dbReference type="ARBA" id="ARBA00022842"/>
    </source>
</evidence>
<evidence type="ECO:0000313" key="11">
    <source>
        <dbReference type="EMBL" id="QTQ14183.1"/>
    </source>
</evidence>
<keyword evidence="4 10" id="KW-0547">Nucleotide-binding</keyword>
<keyword evidence="5 10" id="KW-0378">Hydrolase</keyword>
<organism evidence="11 12">
    <name type="scientific">Treponema parvum</name>
    <dbReference type="NCBI Taxonomy" id="138851"/>
    <lineage>
        <taxon>Bacteria</taxon>
        <taxon>Pseudomonadati</taxon>
        <taxon>Spirochaetota</taxon>
        <taxon>Spirochaetia</taxon>
        <taxon>Spirochaetales</taxon>
        <taxon>Treponemataceae</taxon>
        <taxon>Treponema</taxon>
    </lineage>
</organism>
<keyword evidence="6 10" id="KW-0460">Magnesium</keyword>
<dbReference type="PANTHER" id="PTHR11067:SF9">
    <property type="entry name" value="INOSINE TRIPHOSPHATE PYROPHOSPHATASE"/>
    <property type="match status" value="1"/>
</dbReference>
<feature type="binding site" evidence="10">
    <location>
        <position position="38"/>
    </location>
    <ligand>
        <name>Mg(2+)</name>
        <dbReference type="ChEBI" id="CHEBI:18420"/>
    </ligand>
</feature>
<dbReference type="InterPro" id="IPR002637">
    <property type="entry name" value="RdgB/HAM1"/>
</dbReference>
<comment type="catalytic activity">
    <reaction evidence="8 10">
        <text>dITP + H2O = dIMP + diphosphate + H(+)</text>
        <dbReference type="Rhea" id="RHEA:28342"/>
        <dbReference type="ChEBI" id="CHEBI:15377"/>
        <dbReference type="ChEBI" id="CHEBI:15378"/>
        <dbReference type="ChEBI" id="CHEBI:33019"/>
        <dbReference type="ChEBI" id="CHEBI:61194"/>
        <dbReference type="ChEBI" id="CHEBI:61382"/>
        <dbReference type="EC" id="3.6.1.66"/>
    </reaction>
</comment>
<comment type="subunit">
    <text evidence="2 10">Homodimer.</text>
</comment>
<sequence>MKIYLATGNLNKKKEMSEILTDFTVVIPSDEGINFDPEETGTTFYENSLIKARALWEIVRCPVIADDSGICVDALNGIPGVYSSRYAGPDFPCGRPDKTKIPQAEQNRLLIEQTNEALKIPNGKLHGENGHFDKSYDERSCRYVCSMVLFLSKDRFFVAQETMEGSLVKDISESAGTGGFGYDPIFFLPQYGCTAAELTAEQKNAISHRGKAVQAVKKIFPLF</sequence>
<evidence type="ECO:0000256" key="3">
    <source>
        <dbReference type="ARBA" id="ARBA00022723"/>
    </source>
</evidence>
<evidence type="ECO:0000256" key="10">
    <source>
        <dbReference type="HAMAP-Rule" id="MF_01405"/>
    </source>
</evidence>
<dbReference type="GO" id="GO:0000166">
    <property type="term" value="F:nucleotide binding"/>
    <property type="evidence" value="ECO:0007669"/>
    <property type="project" value="UniProtKB-KW"/>
</dbReference>
<dbReference type="GO" id="GO:0009146">
    <property type="term" value="P:purine nucleoside triphosphate catabolic process"/>
    <property type="evidence" value="ECO:0007669"/>
    <property type="project" value="UniProtKB-UniRule"/>
</dbReference>
<feature type="binding site" evidence="10">
    <location>
        <position position="67"/>
    </location>
    <ligand>
        <name>Mg(2+)</name>
        <dbReference type="ChEBI" id="CHEBI:18420"/>
    </ligand>
</feature>
<dbReference type="HAMAP" id="MF_01405">
    <property type="entry name" value="Non_canon_purine_NTPase"/>
    <property type="match status" value="1"/>
</dbReference>
<name>A0A975F4H4_9SPIR</name>
<feature type="binding site" evidence="10">
    <location>
        <begin position="180"/>
        <end position="183"/>
    </location>
    <ligand>
        <name>substrate</name>
    </ligand>
</feature>
<evidence type="ECO:0000256" key="8">
    <source>
        <dbReference type="ARBA" id="ARBA00051875"/>
    </source>
</evidence>
<evidence type="ECO:0000256" key="9">
    <source>
        <dbReference type="ARBA" id="ARBA00052017"/>
    </source>
</evidence>
<feature type="binding site" evidence="10">
    <location>
        <begin position="208"/>
        <end position="209"/>
    </location>
    <ligand>
        <name>substrate</name>
    </ligand>
</feature>
<keyword evidence="3 10" id="KW-0479">Metal-binding</keyword>
<comment type="catalytic activity">
    <reaction evidence="9 10">
        <text>XTP + H2O = XMP + diphosphate + H(+)</text>
        <dbReference type="Rhea" id="RHEA:28610"/>
        <dbReference type="ChEBI" id="CHEBI:15377"/>
        <dbReference type="ChEBI" id="CHEBI:15378"/>
        <dbReference type="ChEBI" id="CHEBI:33019"/>
        <dbReference type="ChEBI" id="CHEBI:57464"/>
        <dbReference type="ChEBI" id="CHEBI:61314"/>
        <dbReference type="EC" id="3.6.1.66"/>
    </reaction>
</comment>
<evidence type="ECO:0000256" key="4">
    <source>
        <dbReference type="ARBA" id="ARBA00022741"/>
    </source>
</evidence>
<dbReference type="FunFam" id="3.90.950.10:FF:000001">
    <property type="entry name" value="dITP/XTP pyrophosphatase"/>
    <property type="match status" value="1"/>
</dbReference>
<dbReference type="AlphaFoldDB" id="A0A975F4H4"/>
<dbReference type="GO" id="GO:0009117">
    <property type="term" value="P:nucleotide metabolic process"/>
    <property type="evidence" value="ECO:0007669"/>
    <property type="project" value="UniProtKB-KW"/>
</dbReference>
<gene>
    <name evidence="11" type="ORF">HRQ91_06795</name>
</gene>
<keyword evidence="7 10" id="KW-0546">Nucleotide metabolism</keyword>
<reference evidence="11 12" key="1">
    <citation type="journal article" date="2021" name="Microbiol. Resour. Announc.">
        <title>Complete Genome Sequences of Three Human Oral Treponema parvum Isolates.</title>
        <authorList>
            <person name="Zeng H."/>
            <person name="Watt R.M."/>
        </authorList>
    </citation>
    <scope>NUCLEOTIDE SEQUENCE [LARGE SCALE GENOMIC DNA]</scope>
    <source>
        <strain evidence="11 12">ATCC 700770</strain>
    </source>
</reference>
<dbReference type="CDD" id="cd00515">
    <property type="entry name" value="HAM1"/>
    <property type="match status" value="1"/>
</dbReference>
<dbReference type="SUPFAM" id="SSF52972">
    <property type="entry name" value="ITPase-like"/>
    <property type="match status" value="1"/>
</dbReference>
<evidence type="ECO:0000256" key="1">
    <source>
        <dbReference type="ARBA" id="ARBA00008023"/>
    </source>
</evidence>